<dbReference type="SUPFAM" id="SSF88713">
    <property type="entry name" value="Glycoside hydrolase/deacetylase"/>
    <property type="match status" value="1"/>
</dbReference>
<evidence type="ECO:0000313" key="1">
    <source>
        <dbReference type="EMBL" id="MCP3731800.1"/>
    </source>
</evidence>
<comment type="caution">
    <text evidence="1">The sequence shown here is derived from an EMBL/GenBank/DDBJ whole genome shotgun (WGS) entry which is preliminary data.</text>
</comment>
<reference evidence="1" key="1">
    <citation type="submission" date="2022-05" db="EMBL/GenBank/DDBJ databases">
        <title>Sphingomonas sp. strain MG17 Genome sequencing and assembly.</title>
        <authorList>
            <person name="Kim I."/>
        </authorList>
    </citation>
    <scope>NUCLEOTIDE SEQUENCE</scope>
    <source>
        <strain evidence="1">MG17</strain>
    </source>
</reference>
<name>A0A9X2KMG9_9SPHN</name>
<protein>
    <submittedName>
        <fullName evidence="1">WalW protein</fullName>
    </submittedName>
</protein>
<sequence>MEAARHHPGPGRGYRPSPPSRDALVAWPDAFGTRFTVFVDTEEEFDWGKPLARENRATQAMRALPEMHRLFADHGVGPAYMVDHPIVTCPMSVDILNRLLEDGRSAIGSQLHPWVNPPFDEDVTPLNSFVGNLPRELEAAKLASLTSAIASAFGRRPVMMRTGRYGIGPNTLGLLAAEGYRVDTSMRSGYVYSHEGGPDFTAIGNHAFRTGKGDLVELPLTTIYTGALGRGGVRLYQALGRVPKARGVASRLGLMTKVALTPEDMPIAAALEAIRVAAGEGVRLLMFTYHSPSAAPGYTPYVRDAAELRAFRDWWEQAFRLLAQLGVAPASHDEILAALDRAS</sequence>
<evidence type="ECO:0000313" key="2">
    <source>
        <dbReference type="Proteomes" id="UP001139451"/>
    </source>
</evidence>
<dbReference type="AlphaFoldDB" id="A0A9X2KMG9"/>
<accession>A0A9X2KMG9</accession>
<dbReference type="EMBL" id="JAMLDX010000012">
    <property type="protein sequence ID" value="MCP3731800.1"/>
    <property type="molecule type" value="Genomic_DNA"/>
</dbReference>
<dbReference type="RefSeq" id="WP_254294706.1">
    <property type="nucleotide sequence ID" value="NZ_JAMLDX010000012.1"/>
</dbReference>
<keyword evidence="2" id="KW-1185">Reference proteome</keyword>
<dbReference type="GO" id="GO:0005975">
    <property type="term" value="P:carbohydrate metabolic process"/>
    <property type="evidence" value="ECO:0007669"/>
    <property type="project" value="InterPro"/>
</dbReference>
<proteinExistence type="predicted"/>
<dbReference type="Gene3D" id="3.20.20.370">
    <property type="entry name" value="Glycoside hydrolase/deacetylase"/>
    <property type="match status" value="1"/>
</dbReference>
<organism evidence="1 2">
    <name type="scientific">Sphingomonas tagetis</name>
    <dbReference type="NCBI Taxonomy" id="2949092"/>
    <lineage>
        <taxon>Bacteria</taxon>
        <taxon>Pseudomonadati</taxon>
        <taxon>Pseudomonadota</taxon>
        <taxon>Alphaproteobacteria</taxon>
        <taxon>Sphingomonadales</taxon>
        <taxon>Sphingomonadaceae</taxon>
        <taxon>Sphingomonas</taxon>
    </lineage>
</organism>
<dbReference type="InterPro" id="IPR011330">
    <property type="entry name" value="Glyco_hydro/deAcase_b/a-brl"/>
</dbReference>
<dbReference type="Proteomes" id="UP001139451">
    <property type="component" value="Unassembled WGS sequence"/>
</dbReference>
<gene>
    <name evidence="1" type="ORF">M9978_15340</name>
</gene>